<organism evidence="1 2">
    <name type="scientific">Listeria booriae</name>
    <dbReference type="NCBI Taxonomy" id="1552123"/>
    <lineage>
        <taxon>Bacteria</taxon>
        <taxon>Bacillati</taxon>
        <taxon>Bacillota</taxon>
        <taxon>Bacilli</taxon>
        <taxon>Bacillales</taxon>
        <taxon>Listeriaceae</taxon>
        <taxon>Listeria</taxon>
    </lineage>
</organism>
<gene>
    <name evidence="1" type="ORF">HB902_10300</name>
</gene>
<dbReference type="AlphaFoldDB" id="A0A7X0XK06"/>
<name>A0A7X0XK06_9LIST</name>
<protein>
    <submittedName>
        <fullName evidence="1">Uncharacterized protein</fullName>
    </submittedName>
</protein>
<sequence length="302" mass="34290">MAYETAYSKELGEAEITALEANQYFHDGILTDSKAFQCSEVCNFPLTCANFSKKSSEWSKSPYFRSPDANIVHSDSCSTTIKKNACYTDIEDGSSRALHDSEFLNLDIDLNLGFTEQKSKTTSSTSPNNINPTGKKITSRGGDIYTRLEIPQIKSLSKIVTYYFSDHWNNNRTKIKVKNGKIISFEDLFQNLDHEKNIFIPPKIYYGSAKVIDKGNYFILLFNSVCSLANLSMKPTFLINKGRLKSKKILLNKLIRLSESDKPCRLFFFGTFIVKDSKNSKHINFNLDSTINNFSSNIFILE</sequence>
<reference evidence="1 2" key="1">
    <citation type="submission" date="2020-03" db="EMBL/GenBank/DDBJ databases">
        <title>Soil Listeria distribution.</title>
        <authorList>
            <person name="Liao J."/>
            <person name="Wiedmann M."/>
        </authorList>
    </citation>
    <scope>NUCLEOTIDE SEQUENCE [LARGE SCALE GENOMIC DNA]</scope>
    <source>
        <strain evidence="1 2">FSL L7-1387</strain>
    </source>
</reference>
<evidence type="ECO:0000313" key="2">
    <source>
        <dbReference type="Proteomes" id="UP000541955"/>
    </source>
</evidence>
<evidence type="ECO:0000313" key="1">
    <source>
        <dbReference type="EMBL" id="MBC1562459.1"/>
    </source>
</evidence>
<comment type="caution">
    <text evidence="1">The sequence shown here is derived from an EMBL/GenBank/DDBJ whole genome shotgun (WGS) entry which is preliminary data.</text>
</comment>
<proteinExistence type="predicted"/>
<dbReference type="RefSeq" id="WP_185429882.1">
    <property type="nucleotide sequence ID" value="NZ_JAARRW010000003.1"/>
</dbReference>
<dbReference type="EMBL" id="JAARRW010000003">
    <property type="protein sequence ID" value="MBC1562459.1"/>
    <property type="molecule type" value="Genomic_DNA"/>
</dbReference>
<accession>A0A7X0XK06</accession>
<dbReference type="Proteomes" id="UP000541955">
    <property type="component" value="Unassembled WGS sequence"/>
</dbReference>